<sequence length="116" mass="13118">MTSNNTNQVHHVESGGGGQASSVTTKMINKAAWLLSEGRVVKISPYLYYVIGKNSKHLVRYENGKFICTCKGFQEKGICSHVIAVVTLSELKDADAFLDERIRERISRELRQLYRK</sequence>
<proteinExistence type="predicted"/>
<dbReference type="PROSITE" id="PS50966">
    <property type="entry name" value="ZF_SWIM"/>
    <property type="match status" value="1"/>
</dbReference>
<dbReference type="InterPro" id="IPR007527">
    <property type="entry name" value="Znf_SWIM"/>
</dbReference>
<keyword evidence="1" id="KW-0479">Metal-binding</keyword>
<organism evidence="4">
    <name type="scientific">Thermofilum adornatum</name>
    <dbReference type="NCBI Taxonomy" id="1365176"/>
    <lineage>
        <taxon>Archaea</taxon>
        <taxon>Thermoproteota</taxon>
        <taxon>Thermoprotei</taxon>
        <taxon>Thermofilales</taxon>
        <taxon>Thermofilaceae</taxon>
        <taxon>Thermofilum</taxon>
    </lineage>
</organism>
<keyword evidence="1" id="KW-0863">Zinc-finger</keyword>
<dbReference type="AlphaFoldDB" id="A0A7C1GBM2"/>
<dbReference type="EMBL" id="DSAY01000032">
    <property type="protein sequence ID" value="HDP14488.1"/>
    <property type="molecule type" value="Genomic_DNA"/>
</dbReference>
<dbReference type="GO" id="GO:0008270">
    <property type="term" value="F:zinc ion binding"/>
    <property type="evidence" value="ECO:0007669"/>
    <property type="project" value="UniProtKB-KW"/>
</dbReference>
<accession>A0A7C1GBM2</accession>
<reference evidence="4" key="1">
    <citation type="journal article" date="2020" name="mSystems">
        <title>Genome- and Community-Level Interaction Insights into Carbon Utilization and Element Cycling Functions of Hydrothermarchaeota in Hydrothermal Sediment.</title>
        <authorList>
            <person name="Zhou Z."/>
            <person name="Liu Y."/>
            <person name="Xu W."/>
            <person name="Pan J."/>
            <person name="Luo Z.H."/>
            <person name="Li M."/>
        </authorList>
    </citation>
    <scope>NUCLEOTIDE SEQUENCE [LARGE SCALE GENOMIC DNA]</scope>
    <source>
        <strain evidence="4">SpSt-116</strain>
    </source>
</reference>
<feature type="domain" description="SWIM-type" evidence="3">
    <location>
        <begin position="48"/>
        <end position="90"/>
    </location>
</feature>
<comment type="caution">
    <text evidence="4">The sequence shown here is derived from an EMBL/GenBank/DDBJ whole genome shotgun (WGS) entry which is preliminary data.</text>
</comment>
<feature type="region of interest" description="Disordered" evidence="2">
    <location>
        <begin position="1"/>
        <end position="21"/>
    </location>
</feature>
<evidence type="ECO:0000259" key="3">
    <source>
        <dbReference type="PROSITE" id="PS50966"/>
    </source>
</evidence>
<evidence type="ECO:0000256" key="2">
    <source>
        <dbReference type="SAM" id="MobiDB-lite"/>
    </source>
</evidence>
<dbReference type="Pfam" id="PF04434">
    <property type="entry name" value="SWIM"/>
    <property type="match status" value="1"/>
</dbReference>
<name>A0A7C1GBM2_9CREN</name>
<evidence type="ECO:0000256" key="1">
    <source>
        <dbReference type="PROSITE-ProRule" id="PRU00325"/>
    </source>
</evidence>
<evidence type="ECO:0000313" key="4">
    <source>
        <dbReference type="EMBL" id="HDP14488.1"/>
    </source>
</evidence>
<gene>
    <name evidence="4" type="ORF">ENN26_01740</name>
</gene>
<keyword evidence="1" id="KW-0862">Zinc</keyword>
<protein>
    <submittedName>
        <fullName evidence="4">SWIM zinc finger family protein</fullName>
    </submittedName>
</protein>